<name>A0A495XSK6_9MICO</name>
<organism evidence="3 4">
    <name type="scientific">Terracoccus luteus</name>
    <dbReference type="NCBI Taxonomy" id="53356"/>
    <lineage>
        <taxon>Bacteria</taxon>
        <taxon>Bacillati</taxon>
        <taxon>Actinomycetota</taxon>
        <taxon>Actinomycetes</taxon>
        <taxon>Micrococcales</taxon>
        <taxon>Intrasporangiaceae</taxon>
        <taxon>Terracoccus</taxon>
    </lineage>
</organism>
<gene>
    <name evidence="3" type="ORF">DFJ68_0294</name>
    <name evidence="2" type="ORF">FHW14_002007</name>
</gene>
<accession>A0A495XSK6</accession>
<evidence type="ECO:0000313" key="2">
    <source>
        <dbReference type="EMBL" id="MBB2986842.1"/>
    </source>
</evidence>
<evidence type="ECO:0000313" key="4">
    <source>
        <dbReference type="Proteomes" id="UP000278440"/>
    </source>
</evidence>
<evidence type="ECO:0000256" key="1">
    <source>
        <dbReference type="RuleBase" id="RU362001"/>
    </source>
</evidence>
<dbReference type="RefSeq" id="WP_121030435.1">
    <property type="nucleotide sequence ID" value="NZ_JACHVT010000004.1"/>
</dbReference>
<reference evidence="2 5" key="2">
    <citation type="submission" date="2020-08" db="EMBL/GenBank/DDBJ databases">
        <title>Genomic Encyclopedia of Type Strains, Phase IV (KMG-V): Genome sequencing to study the core and pangenomes of soil and plant-associated prokaryotes.</title>
        <authorList>
            <person name="Whitman W."/>
        </authorList>
    </citation>
    <scope>NUCLEOTIDE SEQUENCE [LARGE SCALE GENOMIC DNA]</scope>
    <source>
        <strain evidence="2 5">B3ACCR2</strain>
    </source>
</reference>
<dbReference type="Gene3D" id="1.10.287.1060">
    <property type="entry name" value="ESAT-6-like"/>
    <property type="match status" value="1"/>
</dbReference>
<dbReference type="EMBL" id="JACHVT010000004">
    <property type="protein sequence ID" value="MBB2986842.1"/>
    <property type="molecule type" value="Genomic_DNA"/>
</dbReference>
<comment type="caution">
    <text evidence="3">The sequence shown here is derived from an EMBL/GenBank/DDBJ whole genome shotgun (WGS) entry which is preliminary data.</text>
</comment>
<dbReference type="InterPro" id="IPR036689">
    <property type="entry name" value="ESAT-6-like_sf"/>
</dbReference>
<evidence type="ECO:0000313" key="3">
    <source>
        <dbReference type="EMBL" id="RKT76892.1"/>
    </source>
</evidence>
<comment type="similarity">
    <text evidence="1">Belongs to the WXG100 family.</text>
</comment>
<reference evidence="3 4" key="1">
    <citation type="submission" date="2018-10" db="EMBL/GenBank/DDBJ databases">
        <title>Sequencing the genomes of 1000 actinobacteria strains.</title>
        <authorList>
            <person name="Klenk H.-P."/>
        </authorList>
    </citation>
    <scope>NUCLEOTIDE SEQUENCE [LARGE SCALE GENOMIC DNA]</scope>
    <source>
        <strain evidence="3 4">DSM 44267</strain>
    </source>
</reference>
<dbReference type="AlphaFoldDB" id="A0A495XSK6"/>
<sequence length="96" mass="10424">MSRSVVDTERIAAAAGDINRLADTITSSAAELRGRLAGMAGDWQGPAKVEFERVMHDYQRTQAQMTEALADVGRLTMKASSAYAEHENATRALFAH</sequence>
<dbReference type="Pfam" id="PF06013">
    <property type="entry name" value="WXG100"/>
    <property type="match status" value="1"/>
</dbReference>
<dbReference type="OrthoDB" id="4231069at2"/>
<dbReference type="NCBIfam" id="TIGR03930">
    <property type="entry name" value="WXG100_ESAT6"/>
    <property type="match status" value="1"/>
</dbReference>
<protein>
    <recommendedName>
        <fullName evidence="1">ESAT-6-like protein</fullName>
    </recommendedName>
</protein>
<keyword evidence="4" id="KW-1185">Reference proteome</keyword>
<dbReference type="EMBL" id="RBXT01000001">
    <property type="protein sequence ID" value="RKT76892.1"/>
    <property type="molecule type" value="Genomic_DNA"/>
</dbReference>
<dbReference type="Proteomes" id="UP000590811">
    <property type="component" value="Unassembled WGS sequence"/>
</dbReference>
<evidence type="ECO:0000313" key="5">
    <source>
        <dbReference type="Proteomes" id="UP000590811"/>
    </source>
</evidence>
<dbReference type="SUPFAM" id="SSF140453">
    <property type="entry name" value="EsxAB dimer-like"/>
    <property type="match status" value="1"/>
</dbReference>
<dbReference type="InterPro" id="IPR010310">
    <property type="entry name" value="T7SS_ESAT-6-like"/>
</dbReference>
<proteinExistence type="inferred from homology"/>
<dbReference type="Proteomes" id="UP000278440">
    <property type="component" value="Unassembled WGS sequence"/>
</dbReference>